<reference evidence="2 3" key="1">
    <citation type="submission" date="2017-01" db="EMBL/GenBank/DDBJ databases">
        <title>Bacillus cereus isolates.</title>
        <authorList>
            <person name="Beno S.M."/>
        </authorList>
    </citation>
    <scope>NUCLEOTIDE SEQUENCE [LARGE SCALE GENOMIC DNA]</scope>
    <source>
        <strain evidence="2 3">FSL H8-0485</strain>
    </source>
</reference>
<gene>
    <name evidence="2" type="ORF">BW897_25485</name>
</gene>
<dbReference type="RefSeq" id="WP_078205410.1">
    <property type="nucleotide sequence ID" value="NZ_MUAJ01000037.1"/>
</dbReference>
<accession>A0A1S9TIW8</accession>
<evidence type="ECO:0000313" key="3">
    <source>
        <dbReference type="Proteomes" id="UP000190906"/>
    </source>
</evidence>
<dbReference type="EMBL" id="MUAJ01000037">
    <property type="protein sequence ID" value="OOR09847.1"/>
    <property type="molecule type" value="Genomic_DNA"/>
</dbReference>
<sequence length="199" mass="22885">MKKSKFVFPLLLSSLMLIGSCQQIDNVEASQSEDSKVLDTVHNVIDDKNFLSATVDDKAKFLDLRISDTEIPKKVEEEINKELKKKKITSYTINIVQEDIKLAKKEHRWELFSMNLVDDLLSKPEYKGTTITSDIKDVKQPVTLTINTPVTGIDLDAKEYAKKLEQNINDIMKLEKNKKLIVEDSYVIQIYNKDHQLIN</sequence>
<evidence type="ECO:0000313" key="2">
    <source>
        <dbReference type="EMBL" id="OOR09847.1"/>
    </source>
</evidence>
<feature type="chain" id="PRO_5039344429" description="DUF4030 domain-containing protein" evidence="1">
    <location>
        <begin position="24"/>
        <end position="199"/>
    </location>
</feature>
<evidence type="ECO:0000256" key="1">
    <source>
        <dbReference type="SAM" id="SignalP"/>
    </source>
</evidence>
<organism evidence="2 3">
    <name type="scientific">Bacillus cereus</name>
    <dbReference type="NCBI Taxonomy" id="1396"/>
    <lineage>
        <taxon>Bacteria</taxon>
        <taxon>Bacillati</taxon>
        <taxon>Bacillota</taxon>
        <taxon>Bacilli</taxon>
        <taxon>Bacillales</taxon>
        <taxon>Bacillaceae</taxon>
        <taxon>Bacillus</taxon>
        <taxon>Bacillus cereus group</taxon>
    </lineage>
</organism>
<evidence type="ECO:0008006" key="4">
    <source>
        <dbReference type="Google" id="ProtNLM"/>
    </source>
</evidence>
<comment type="caution">
    <text evidence="2">The sequence shown here is derived from an EMBL/GenBank/DDBJ whole genome shotgun (WGS) entry which is preliminary data.</text>
</comment>
<feature type="signal peptide" evidence="1">
    <location>
        <begin position="1"/>
        <end position="23"/>
    </location>
</feature>
<dbReference type="Proteomes" id="UP000190906">
    <property type="component" value="Unassembled WGS sequence"/>
</dbReference>
<keyword evidence="1" id="KW-0732">Signal</keyword>
<dbReference type="Pfam" id="PF13222">
    <property type="entry name" value="DUF4030"/>
    <property type="match status" value="1"/>
</dbReference>
<name>A0A1S9TIW8_BACCE</name>
<proteinExistence type="predicted"/>
<dbReference type="InterPro" id="IPR025108">
    <property type="entry name" value="DUF4030"/>
</dbReference>
<dbReference type="PROSITE" id="PS51257">
    <property type="entry name" value="PROKAR_LIPOPROTEIN"/>
    <property type="match status" value="1"/>
</dbReference>
<protein>
    <recommendedName>
        <fullName evidence="4">DUF4030 domain-containing protein</fullName>
    </recommendedName>
</protein>
<dbReference type="AlphaFoldDB" id="A0A1S9TIW8"/>